<accession>W8NTB3</accession>
<name>W8NTB3_9EURY</name>
<sequence>MHPTDRTLSTKTAARITERTLLILTTYPEMASDFLTICVNKKV</sequence>
<dbReference type="HOGENOM" id="CLU_3228027_0_0_2"/>
<reference evidence="1 2" key="1">
    <citation type="submission" date="2014-02" db="EMBL/GenBank/DDBJ databases">
        <title>Genome Sequence of an Hyperthermophilic Archaeon, Thermococcus nautili 30-1, producing viral vesicles.</title>
        <authorList>
            <person name="Oberto J."/>
            <person name="Gaudin M."/>
            <person name="Cossu M."/>
            <person name="Gorlas A."/>
            <person name="Slesarev A."/>
            <person name="Marguet E."/>
            <person name="Forterre P."/>
        </authorList>
    </citation>
    <scope>NUCLEOTIDE SEQUENCE [LARGE SCALE GENOMIC DNA]</scope>
    <source>
        <strain evidence="1 2">30-1</strain>
    </source>
</reference>
<dbReference type="Proteomes" id="UP000019434">
    <property type="component" value="Chromosome"/>
</dbReference>
<gene>
    <name evidence="1" type="ORF">BD01_0876</name>
</gene>
<dbReference type="AlphaFoldDB" id="W8NTB3"/>
<dbReference type="EMBL" id="CP007264">
    <property type="protein sequence ID" value="AHL22498.1"/>
    <property type="molecule type" value="Genomic_DNA"/>
</dbReference>
<proteinExistence type="predicted"/>
<organism evidence="1 2">
    <name type="scientific">Thermococcus nautili</name>
    <dbReference type="NCBI Taxonomy" id="195522"/>
    <lineage>
        <taxon>Archaea</taxon>
        <taxon>Methanobacteriati</taxon>
        <taxon>Methanobacteriota</taxon>
        <taxon>Thermococci</taxon>
        <taxon>Thermococcales</taxon>
        <taxon>Thermococcaceae</taxon>
        <taxon>Thermococcus</taxon>
    </lineage>
</organism>
<keyword evidence="2" id="KW-1185">Reference proteome</keyword>
<evidence type="ECO:0000313" key="2">
    <source>
        <dbReference type="Proteomes" id="UP000019434"/>
    </source>
</evidence>
<protein>
    <submittedName>
        <fullName evidence="1">Uncharacterized protein</fullName>
    </submittedName>
</protein>
<dbReference type="KEGG" id="tnu:BD01_0876"/>
<evidence type="ECO:0000313" key="1">
    <source>
        <dbReference type="EMBL" id="AHL22498.1"/>
    </source>
</evidence>